<dbReference type="EMBL" id="CM041537">
    <property type="protein sequence ID" value="KAI3370164.1"/>
    <property type="molecule type" value="Genomic_DNA"/>
</dbReference>
<organism evidence="1 2">
    <name type="scientific">Scortum barcoo</name>
    <name type="common">barcoo grunter</name>
    <dbReference type="NCBI Taxonomy" id="214431"/>
    <lineage>
        <taxon>Eukaryota</taxon>
        <taxon>Metazoa</taxon>
        <taxon>Chordata</taxon>
        <taxon>Craniata</taxon>
        <taxon>Vertebrata</taxon>
        <taxon>Euteleostomi</taxon>
        <taxon>Actinopterygii</taxon>
        <taxon>Neopterygii</taxon>
        <taxon>Teleostei</taxon>
        <taxon>Neoteleostei</taxon>
        <taxon>Acanthomorphata</taxon>
        <taxon>Eupercaria</taxon>
        <taxon>Centrarchiformes</taxon>
        <taxon>Terapontoidei</taxon>
        <taxon>Terapontidae</taxon>
        <taxon>Scortum</taxon>
    </lineage>
</organism>
<protein>
    <submittedName>
        <fullName evidence="1">Uncharacterized protein</fullName>
    </submittedName>
</protein>
<dbReference type="Proteomes" id="UP000831701">
    <property type="component" value="Chromosome 7"/>
</dbReference>
<keyword evidence="2" id="KW-1185">Reference proteome</keyword>
<sequence length="399" mass="42027">MESTQALLVQRVFRCPRHAVRAPHWSRGAALPVVLHAVFSDWTETEHSGNNVQLAPCDWTTSPQRLGGWSERPPPTMEAGGKDCEEETLQTAFKKLRVDAESLTGAVSVSEALAPRVASRACLDSSGAKPKLVCPKDNWHGCMRKSSRGASRTQRRRRSKSPILHPPKFTYCCSTAAASALSPSNGCLKQQRLAVPEPAESRPATDGRTAPPAAAPAQIELSSSGGPGHISTLVFGSQSHVGAVVSSQEIPAIITSAATSPGQDGRSSGDVQSSEDSGSEKSACDGAESGAEAPPIPAPAEAADFRALSERHSNSSAEGPHVPCSCAWRKSLDSPDESREGAEPQCQCQSKRQGWAGVEVYSFTGLRDVISECERSLPSHEDAARTLSTNSNAAAASSP</sequence>
<reference evidence="1" key="1">
    <citation type="submission" date="2022-04" db="EMBL/GenBank/DDBJ databases">
        <title>Jade perch genome.</title>
        <authorList>
            <person name="Chao B."/>
        </authorList>
    </citation>
    <scope>NUCLEOTIDE SEQUENCE</scope>
    <source>
        <strain evidence="1">CB-2022</strain>
    </source>
</reference>
<name>A0ACB8WRD9_9TELE</name>
<gene>
    <name evidence="1" type="ORF">L3Q82_024448</name>
</gene>
<comment type="caution">
    <text evidence="1">The sequence shown here is derived from an EMBL/GenBank/DDBJ whole genome shotgun (WGS) entry which is preliminary data.</text>
</comment>
<proteinExistence type="predicted"/>
<accession>A0ACB8WRD9</accession>
<evidence type="ECO:0000313" key="1">
    <source>
        <dbReference type="EMBL" id="KAI3370164.1"/>
    </source>
</evidence>
<evidence type="ECO:0000313" key="2">
    <source>
        <dbReference type="Proteomes" id="UP000831701"/>
    </source>
</evidence>